<dbReference type="Pfam" id="PF02803">
    <property type="entry name" value="Thiolase_C"/>
    <property type="match status" value="1"/>
</dbReference>
<dbReference type="PIRSF" id="PIRSF000429">
    <property type="entry name" value="Ac-CoA_Ac_transf"/>
    <property type="match status" value="1"/>
</dbReference>
<dbReference type="PANTHER" id="PTHR18919">
    <property type="entry name" value="ACETYL-COA C-ACYLTRANSFERASE"/>
    <property type="match status" value="1"/>
</dbReference>
<dbReference type="InterPro" id="IPR002155">
    <property type="entry name" value="Thiolase"/>
</dbReference>
<evidence type="ECO:0000256" key="1">
    <source>
        <dbReference type="ARBA" id="ARBA00010982"/>
    </source>
</evidence>
<keyword evidence="2 4" id="KW-0808">Transferase</keyword>
<sequence length="416" mass="45908">MVDKSRLQTVYLVDGARTPFSHHLRQDSKTTPPYSKLDLAVSTAQTLLLKQPFTASQLDDIVIASSTANTPKDLAQQLAKRLQCQATLIPHTFTAGENCAIQALHYAHQQIAFQQKSLLLLGGVEMSIAKPVTLNHALSAWIREWQAAKGLANKLNILSQLHTQYFQKSATGNREENDSLLQKEKAEKTANFLSISAEAMAEYVKLSQRRLKYAQRNKLLKNITPVFYPNGSSLHRDEDIINADPESLQQTIMTGNPPTGIITKASVSQATDGACLLLLANQTMLDKYNLSPLATLSEPNWDNKDNAIESLLKANQCQASDIDYWEWDETSAAEVLALEKKPQFASIEAFQSLSNVNIDGGSLALGSPNSANKFRSILQLASILQREKAQKGICHFSFVNGQSSALLLQNNQETEK</sequence>
<gene>
    <name evidence="7" type="ORF">ENJ51_12400</name>
</gene>
<reference evidence="7" key="1">
    <citation type="journal article" date="2020" name="mSystems">
        <title>Genome- and Community-Level Interaction Insights into Carbon Utilization and Element Cycling Functions of Hydrothermarchaeota in Hydrothermal Sediment.</title>
        <authorList>
            <person name="Zhou Z."/>
            <person name="Liu Y."/>
            <person name="Xu W."/>
            <person name="Pan J."/>
            <person name="Luo Z.H."/>
            <person name="Li M."/>
        </authorList>
    </citation>
    <scope>NUCLEOTIDE SEQUENCE [LARGE SCALE GENOMIC DNA]</scope>
    <source>
        <strain evidence="7">HyVt-493</strain>
    </source>
</reference>
<dbReference type="AlphaFoldDB" id="A0A7V2T1V0"/>
<dbReference type="Pfam" id="PF00108">
    <property type="entry name" value="Thiolase_N"/>
    <property type="match status" value="1"/>
</dbReference>
<feature type="domain" description="Thiolase C-terminal" evidence="6">
    <location>
        <begin position="306"/>
        <end position="409"/>
    </location>
</feature>
<dbReference type="SUPFAM" id="SSF53901">
    <property type="entry name" value="Thiolase-like"/>
    <property type="match status" value="1"/>
</dbReference>
<name>A0A7V2T1V0_LEUMU</name>
<organism evidence="7">
    <name type="scientific">Leucothrix mucor</name>
    <dbReference type="NCBI Taxonomy" id="45248"/>
    <lineage>
        <taxon>Bacteria</taxon>
        <taxon>Pseudomonadati</taxon>
        <taxon>Pseudomonadota</taxon>
        <taxon>Gammaproteobacteria</taxon>
        <taxon>Thiotrichales</taxon>
        <taxon>Thiotrichaceae</taxon>
        <taxon>Leucothrix</taxon>
    </lineage>
</organism>
<evidence type="ECO:0000256" key="2">
    <source>
        <dbReference type="ARBA" id="ARBA00022679"/>
    </source>
</evidence>
<evidence type="ECO:0000313" key="7">
    <source>
        <dbReference type="EMBL" id="HFC93601.1"/>
    </source>
</evidence>
<evidence type="ECO:0000256" key="3">
    <source>
        <dbReference type="ARBA" id="ARBA00023315"/>
    </source>
</evidence>
<feature type="domain" description="Thiolase N-terminal" evidence="5">
    <location>
        <begin position="10"/>
        <end position="281"/>
    </location>
</feature>
<proteinExistence type="inferred from homology"/>
<dbReference type="Gene3D" id="3.40.47.10">
    <property type="match status" value="1"/>
</dbReference>
<protein>
    <submittedName>
        <fullName evidence="7">Uncharacterized protein</fullName>
    </submittedName>
</protein>
<dbReference type="GO" id="GO:0003988">
    <property type="term" value="F:acetyl-CoA C-acyltransferase activity"/>
    <property type="evidence" value="ECO:0007669"/>
    <property type="project" value="UniProtKB-ARBA"/>
</dbReference>
<dbReference type="PANTHER" id="PTHR18919:SF151">
    <property type="entry name" value="BLR2427 PROTEIN"/>
    <property type="match status" value="1"/>
</dbReference>
<evidence type="ECO:0000256" key="4">
    <source>
        <dbReference type="RuleBase" id="RU003557"/>
    </source>
</evidence>
<dbReference type="Proteomes" id="UP000885750">
    <property type="component" value="Unassembled WGS sequence"/>
</dbReference>
<dbReference type="InterPro" id="IPR016039">
    <property type="entry name" value="Thiolase-like"/>
</dbReference>
<dbReference type="EMBL" id="DRMS01000470">
    <property type="protein sequence ID" value="HFC93601.1"/>
    <property type="molecule type" value="Genomic_DNA"/>
</dbReference>
<accession>A0A7V2T1V0</accession>
<comment type="caution">
    <text evidence="7">The sequence shown here is derived from an EMBL/GenBank/DDBJ whole genome shotgun (WGS) entry which is preliminary data.</text>
</comment>
<evidence type="ECO:0000259" key="6">
    <source>
        <dbReference type="Pfam" id="PF02803"/>
    </source>
</evidence>
<comment type="similarity">
    <text evidence="1 4">Belongs to the thiolase-like superfamily. Thiolase family.</text>
</comment>
<dbReference type="InterPro" id="IPR020617">
    <property type="entry name" value="Thiolase_C"/>
</dbReference>
<evidence type="ECO:0000259" key="5">
    <source>
        <dbReference type="Pfam" id="PF00108"/>
    </source>
</evidence>
<dbReference type="InterPro" id="IPR020616">
    <property type="entry name" value="Thiolase_N"/>
</dbReference>
<keyword evidence="3 4" id="KW-0012">Acyltransferase</keyword>